<organism evidence="1 2">
    <name type="scientific">Triangularia setosa</name>
    <dbReference type="NCBI Taxonomy" id="2587417"/>
    <lineage>
        <taxon>Eukaryota</taxon>
        <taxon>Fungi</taxon>
        <taxon>Dikarya</taxon>
        <taxon>Ascomycota</taxon>
        <taxon>Pezizomycotina</taxon>
        <taxon>Sordariomycetes</taxon>
        <taxon>Sordariomycetidae</taxon>
        <taxon>Sordariales</taxon>
        <taxon>Podosporaceae</taxon>
        <taxon>Triangularia</taxon>
    </lineage>
</organism>
<comment type="caution">
    <text evidence="1">The sequence shown here is derived from an EMBL/GenBank/DDBJ whole genome shotgun (WGS) entry which is preliminary data.</text>
</comment>
<accession>A0AAN6W790</accession>
<dbReference type="AlphaFoldDB" id="A0AAN6W790"/>
<name>A0AAN6W790_9PEZI</name>
<dbReference type="Proteomes" id="UP001302321">
    <property type="component" value="Unassembled WGS sequence"/>
</dbReference>
<dbReference type="EMBL" id="MU866187">
    <property type="protein sequence ID" value="KAK4176719.1"/>
    <property type="molecule type" value="Genomic_DNA"/>
</dbReference>
<sequence>MWITLEYIESKEVLFLSEEFKTSDFNARYFVTRIENVSAKYVKRMGHGQFMQDVVDHGSSWARYVSGTLMQSWKGCLDKHHIPRTAMYILGMKQCCSPMDHHIALEGMIGFAPNAAELKGLGLDSFNYFHSMALHALTNGDYNFLLLNLLPGERLDSCAPWLCSHNRISESSWNLGVCHKSAYSLEIIKDGSFNPDLSPSACY</sequence>
<reference evidence="1" key="2">
    <citation type="submission" date="2023-05" db="EMBL/GenBank/DDBJ databases">
        <authorList>
            <consortium name="Lawrence Berkeley National Laboratory"/>
            <person name="Steindorff A."/>
            <person name="Hensen N."/>
            <person name="Bonometti L."/>
            <person name="Westerberg I."/>
            <person name="Brannstrom I.O."/>
            <person name="Guillou S."/>
            <person name="Cros-Aarteil S."/>
            <person name="Calhoun S."/>
            <person name="Haridas S."/>
            <person name="Kuo A."/>
            <person name="Mondo S."/>
            <person name="Pangilinan J."/>
            <person name="Riley R."/>
            <person name="Labutti K."/>
            <person name="Andreopoulos B."/>
            <person name="Lipzen A."/>
            <person name="Chen C."/>
            <person name="Yanf M."/>
            <person name="Daum C."/>
            <person name="Ng V."/>
            <person name="Clum A."/>
            <person name="Ohm R."/>
            <person name="Martin F."/>
            <person name="Silar P."/>
            <person name="Natvig D."/>
            <person name="Lalanne C."/>
            <person name="Gautier V."/>
            <person name="Ament-Velasquez S.L."/>
            <person name="Kruys A."/>
            <person name="Hutchinson M.I."/>
            <person name="Powell A.J."/>
            <person name="Barry K."/>
            <person name="Miller A.N."/>
            <person name="Grigoriev I.V."/>
            <person name="Debuchy R."/>
            <person name="Gladieux P."/>
            <person name="Thoren M.H."/>
            <person name="Johannesson H."/>
        </authorList>
    </citation>
    <scope>NUCLEOTIDE SEQUENCE</scope>
    <source>
        <strain evidence="1">CBS 892.96</strain>
    </source>
</reference>
<reference evidence="1" key="1">
    <citation type="journal article" date="2023" name="Mol. Phylogenet. Evol.">
        <title>Genome-scale phylogeny and comparative genomics of the fungal order Sordariales.</title>
        <authorList>
            <person name="Hensen N."/>
            <person name="Bonometti L."/>
            <person name="Westerberg I."/>
            <person name="Brannstrom I.O."/>
            <person name="Guillou S."/>
            <person name="Cros-Aarteil S."/>
            <person name="Calhoun S."/>
            <person name="Haridas S."/>
            <person name="Kuo A."/>
            <person name="Mondo S."/>
            <person name="Pangilinan J."/>
            <person name="Riley R."/>
            <person name="LaButti K."/>
            <person name="Andreopoulos B."/>
            <person name="Lipzen A."/>
            <person name="Chen C."/>
            <person name="Yan M."/>
            <person name="Daum C."/>
            <person name="Ng V."/>
            <person name="Clum A."/>
            <person name="Steindorff A."/>
            <person name="Ohm R.A."/>
            <person name="Martin F."/>
            <person name="Silar P."/>
            <person name="Natvig D.O."/>
            <person name="Lalanne C."/>
            <person name="Gautier V."/>
            <person name="Ament-Velasquez S.L."/>
            <person name="Kruys A."/>
            <person name="Hutchinson M.I."/>
            <person name="Powell A.J."/>
            <person name="Barry K."/>
            <person name="Miller A.N."/>
            <person name="Grigoriev I.V."/>
            <person name="Debuchy R."/>
            <person name="Gladieux P."/>
            <person name="Hiltunen Thoren M."/>
            <person name="Johannesson H."/>
        </authorList>
    </citation>
    <scope>NUCLEOTIDE SEQUENCE</scope>
    <source>
        <strain evidence="1">CBS 892.96</strain>
    </source>
</reference>
<evidence type="ECO:0000313" key="2">
    <source>
        <dbReference type="Proteomes" id="UP001302321"/>
    </source>
</evidence>
<proteinExistence type="predicted"/>
<protein>
    <submittedName>
        <fullName evidence="1">Uncharacterized protein</fullName>
    </submittedName>
</protein>
<keyword evidence="2" id="KW-1185">Reference proteome</keyword>
<evidence type="ECO:0000313" key="1">
    <source>
        <dbReference type="EMBL" id="KAK4176719.1"/>
    </source>
</evidence>
<gene>
    <name evidence="1" type="ORF">QBC36DRAFT_4632</name>
</gene>